<sequence length="127" mass="14470">MRIGEVAKAAAINIETVRFYERKGLIEQPVKPSEGYRDYSNKLLERLLFIRRAKNLGFTLEEIANLLAMESARCDEVQEMATAKLRDVRSKLVDLKRMELVLSKLLISCQTNPKKSGCPIIETLITD</sequence>
<proteinExistence type="predicted"/>
<keyword evidence="3" id="KW-0476">Mercury</keyword>
<dbReference type="InterPro" id="IPR011794">
    <property type="entry name" value="MerR"/>
</dbReference>
<dbReference type="NCBIfam" id="TIGR02051">
    <property type="entry name" value="MerR"/>
    <property type="match status" value="1"/>
</dbReference>
<reference evidence="9" key="1">
    <citation type="journal article" date="2020" name="mSystems">
        <title>Genome- and Community-Level Interaction Insights into Carbon Utilization and Element Cycling Functions of Hydrothermarchaeota in Hydrothermal Sediment.</title>
        <authorList>
            <person name="Zhou Z."/>
            <person name="Liu Y."/>
            <person name="Xu W."/>
            <person name="Pan J."/>
            <person name="Luo Z.H."/>
            <person name="Li M."/>
        </authorList>
    </citation>
    <scope>NUCLEOTIDE SEQUENCE [LARGE SCALE GENOMIC DNA]</scope>
    <source>
        <strain evidence="9">HyVt-493</strain>
    </source>
</reference>
<dbReference type="GO" id="GO:0046689">
    <property type="term" value="P:response to mercury ion"/>
    <property type="evidence" value="ECO:0007669"/>
    <property type="project" value="UniProtKB-KW"/>
</dbReference>
<dbReference type="GO" id="GO:0003700">
    <property type="term" value="F:DNA-binding transcription factor activity"/>
    <property type="evidence" value="ECO:0007669"/>
    <property type="project" value="InterPro"/>
</dbReference>
<comment type="function">
    <text evidence="7">Mediates the mercuric-dependent induction of mercury resistance operon. In the absence of mercury MerR represses transcription by binding tightly to the mer operator region; when mercury is present the dimeric complex binds a single ion and becomes a potent transcriptional activator, while remaining bound to the mer site.</text>
</comment>
<dbReference type="PROSITE" id="PS50937">
    <property type="entry name" value="HTH_MERR_2"/>
    <property type="match status" value="1"/>
</dbReference>
<dbReference type="SUPFAM" id="SSF46955">
    <property type="entry name" value="Putative DNA-binding domain"/>
    <property type="match status" value="1"/>
</dbReference>
<gene>
    <name evidence="9" type="primary">merR</name>
    <name evidence="9" type="ORF">ENJ51_00495</name>
</gene>
<name>A0A7V2T0N6_LEUMU</name>
<dbReference type="Pfam" id="PF13411">
    <property type="entry name" value="MerR_1"/>
    <property type="match status" value="1"/>
</dbReference>
<dbReference type="Gene3D" id="1.10.1660.10">
    <property type="match status" value="1"/>
</dbReference>
<dbReference type="AlphaFoldDB" id="A0A7V2T0N6"/>
<dbReference type="GO" id="GO:0003677">
    <property type="term" value="F:DNA binding"/>
    <property type="evidence" value="ECO:0007669"/>
    <property type="project" value="UniProtKB-KW"/>
</dbReference>
<evidence type="ECO:0000259" key="8">
    <source>
        <dbReference type="PROSITE" id="PS50937"/>
    </source>
</evidence>
<evidence type="ECO:0000256" key="7">
    <source>
        <dbReference type="ARBA" id="ARBA00024874"/>
    </source>
</evidence>
<feature type="domain" description="HTH merR-type" evidence="8">
    <location>
        <begin position="1"/>
        <end position="69"/>
    </location>
</feature>
<dbReference type="PANTHER" id="PTHR30204:SF94">
    <property type="entry name" value="HEAVY METAL-DEPENDENT TRANSCRIPTIONAL REGULATOR HI_0293-RELATED"/>
    <property type="match status" value="1"/>
</dbReference>
<accession>A0A7V2T0N6</accession>
<dbReference type="GO" id="GO:0045340">
    <property type="term" value="F:mercury ion binding"/>
    <property type="evidence" value="ECO:0007669"/>
    <property type="project" value="InterPro"/>
</dbReference>
<keyword evidence="6" id="KW-0804">Transcription</keyword>
<dbReference type="InterPro" id="IPR000551">
    <property type="entry name" value="MerR-type_HTH_dom"/>
</dbReference>
<dbReference type="SMART" id="SM00422">
    <property type="entry name" value="HTH_MERR"/>
    <property type="match status" value="1"/>
</dbReference>
<evidence type="ECO:0000256" key="6">
    <source>
        <dbReference type="ARBA" id="ARBA00023163"/>
    </source>
</evidence>
<evidence type="ECO:0000256" key="4">
    <source>
        <dbReference type="ARBA" id="ARBA00023015"/>
    </source>
</evidence>
<dbReference type="EMBL" id="DRMS01000017">
    <property type="protein sequence ID" value="HFC91269.1"/>
    <property type="molecule type" value="Genomic_DNA"/>
</dbReference>
<evidence type="ECO:0000313" key="9">
    <source>
        <dbReference type="EMBL" id="HFC91269.1"/>
    </source>
</evidence>
<evidence type="ECO:0000256" key="2">
    <source>
        <dbReference type="ARBA" id="ARBA00022466"/>
    </source>
</evidence>
<evidence type="ECO:0000256" key="1">
    <source>
        <dbReference type="ARBA" id="ARBA00017146"/>
    </source>
</evidence>
<keyword evidence="4" id="KW-0805">Transcription regulation</keyword>
<organism evidence="9">
    <name type="scientific">Leucothrix mucor</name>
    <dbReference type="NCBI Taxonomy" id="45248"/>
    <lineage>
        <taxon>Bacteria</taxon>
        <taxon>Pseudomonadati</taxon>
        <taxon>Pseudomonadota</taxon>
        <taxon>Gammaproteobacteria</taxon>
        <taxon>Thiotrichales</taxon>
        <taxon>Thiotrichaceae</taxon>
        <taxon>Leucothrix</taxon>
    </lineage>
</organism>
<protein>
    <recommendedName>
        <fullName evidence="1">Mercuric resistance operon regulatory protein</fullName>
    </recommendedName>
</protein>
<dbReference type="PRINTS" id="PR00040">
    <property type="entry name" value="HTHMERR"/>
</dbReference>
<dbReference type="PANTHER" id="PTHR30204">
    <property type="entry name" value="REDOX-CYCLING DRUG-SENSING TRANSCRIPTIONAL ACTIVATOR SOXR"/>
    <property type="match status" value="1"/>
</dbReference>
<dbReference type="InterPro" id="IPR047057">
    <property type="entry name" value="MerR_fam"/>
</dbReference>
<dbReference type="Proteomes" id="UP000885750">
    <property type="component" value="Unassembled WGS sequence"/>
</dbReference>
<keyword evidence="2" id="KW-0475">Mercuric resistance</keyword>
<comment type="caution">
    <text evidence="9">The sequence shown here is derived from an EMBL/GenBank/DDBJ whole genome shotgun (WGS) entry which is preliminary data.</text>
</comment>
<evidence type="ECO:0000256" key="3">
    <source>
        <dbReference type="ARBA" id="ARBA00022914"/>
    </source>
</evidence>
<evidence type="ECO:0000256" key="5">
    <source>
        <dbReference type="ARBA" id="ARBA00023125"/>
    </source>
</evidence>
<keyword evidence="5" id="KW-0238">DNA-binding</keyword>
<dbReference type="InterPro" id="IPR009061">
    <property type="entry name" value="DNA-bd_dom_put_sf"/>
</dbReference>